<evidence type="ECO:0000313" key="2">
    <source>
        <dbReference type="Proteomes" id="UP000050525"/>
    </source>
</evidence>
<name>A0A151NSI6_ALLMI</name>
<dbReference type="Proteomes" id="UP000050525">
    <property type="component" value="Unassembled WGS sequence"/>
</dbReference>
<gene>
    <name evidence="1" type="ORF">Y1Q_0006695</name>
</gene>
<evidence type="ECO:0000313" key="1">
    <source>
        <dbReference type="EMBL" id="KYO39817.1"/>
    </source>
</evidence>
<keyword evidence="2" id="KW-1185">Reference proteome</keyword>
<accession>A0A151NSI6</accession>
<proteinExistence type="predicted"/>
<protein>
    <submittedName>
        <fullName evidence="1">Uncharacterized protein</fullName>
    </submittedName>
</protein>
<sequence>MHVMPRGSSSWAAEELSQLQEATWKQQIAWRRRVPKKRTSAVLPILRRLLTSAGFMQLGLQIPLASFAGNGT</sequence>
<comment type="caution">
    <text evidence="1">The sequence shown here is derived from an EMBL/GenBank/DDBJ whole genome shotgun (WGS) entry which is preliminary data.</text>
</comment>
<dbReference type="EMBL" id="AKHW03002184">
    <property type="protein sequence ID" value="KYO39817.1"/>
    <property type="molecule type" value="Genomic_DNA"/>
</dbReference>
<organism evidence="1 2">
    <name type="scientific">Alligator mississippiensis</name>
    <name type="common">American alligator</name>
    <dbReference type="NCBI Taxonomy" id="8496"/>
    <lineage>
        <taxon>Eukaryota</taxon>
        <taxon>Metazoa</taxon>
        <taxon>Chordata</taxon>
        <taxon>Craniata</taxon>
        <taxon>Vertebrata</taxon>
        <taxon>Euteleostomi</taxon>
        <taxon>Archelosauria</taxon>
        <taxon>Archosauria</taxon>
        <taxon>Crocodylia</taxon>
        <taxon>Alligatoridae</taxon>
        <taxon>Alligatorinae</taxon>
        <taxon>Alligator</taxon>
    </lineage>
</organism>
<dbReference type="AlphaFoldDB" id="A0A151NSI6"/>
<reference evidence="1 2" key="1">
    <citation type="journal article" date="2012" name="Genome Biol.">
        <title>Sequencing three crocodilian genomes to illuminate the evolution of archosaurs and amniotes.</title>
        <authorList>
            <person name="St John J.A."/>
            <person name="Braun E.L."/>
            <person name="Isberg S.R."/>
            <person name="Miles L.G."/>
            <person name="Chong A.Y."/>
            <person name="Gongora J."/>
            <person name="Dalzell P."/>
            <person name="Moran C."/>
            <person name="Bed'hom B."/>
            <person name="Abzhanov A."/>
            <person name="Burgess S.C."/>
            <person name="Cooksey A.M."/>
            <person name="Castoe T.A."/>
            <person name="Crawford N.G."/>
            <person name="Densmore L.D."/>
            <person name="Drew J.C."/>
            <person name="Edwards S.V."/>
            <person name="Faircloth B.C."/>
            <person name="Fujita M.K."/>
            <person name="Greenwold M.J."/>
            <person name="Hoffmann F.G."/>
            <person name="Howard J.M."/>
            <person name="Iguchi T."/>
            <person name="Janes D.E."/>
            <person name="Khan S.Y."/>
            <person name="Kohno S."/>
            <person name="de Koning A.J."/>
            <person name="Lance S.L."/>
            <person name="McCarthy F.M."/>
            <person name="McCormack J.E."/>
            <person name="Merchant M.E."/>
            <person name="Peterson D.G."/>
            <person name="Pollock D.D."/>
            <person name="Pourmand N."/>
            <person name="Raney B.J."/>
            <person name="Roessler K.A."/>
            <person name="Sanford J.R."/>
            <person name="Sawyer R.H."/>
            <person name="Schmidt C.J."/>
            <person name="Triplett E.W."/>
            <person name="Tuberville T.D."/>
            <person name="Venegas-Anaya M."/>
            <person name="Howard J.T."/>
            <person name="Jarvis E.D."/>
            <person name="Guillette L.J.Jr."/>
            <person name="Glenn T.C."/>
            <person name="Green R.E."/>
            <person name="Ray D.A."/>
        </authorList>
    </citation>
    <scope>NUCLEOTIDE SEQUENCE [LARGE SCALE GENOMIC DNA]</scope>
    <source>
        <strain evidence="1">KSC_2009_1</strain>
    </source>
</reference>